<accession>A0A845EGC7</accession>
<dbReference type="RefSeq" id="WP_160915556.1">
    <property type="nucleotide sequence ID" value="NZ_WMEZ01000004.1"/>
</dbReference>
<feature type="compositionally biased region" description="Basic and acidic residues" evidence="1">
    <location>
        <begin position="51"/>
        <end position="63"/>
    </location>
</feature>
<name>A0A845EGC7_9BACI</name>
<feature type="region of interest" description="Disordered" evidence="1">
    <location>
        <begin position="51"/>
        <end position="71"/>
    </location>
</feature>
<dbReference type="OrthoDB" id="2938623at2"/>
<organism evidence="2 3">
    <name type="scientific">Halobacillus litoralis</name>
    <dbReference type="NCBI Taxonomy" id="45668"/>
    <lineage>
        <taxon>Bacteria</taxon>
        <taxon>Bacillati</taxon>
        <taxon>Bacillota</taxon>
        <taxon>Bacilli</taxon>
        <taxon>Bacillales</taxon>
        <taxon>Bacillaceae</taxon>
        <taxon>Halobacillus</taxon>
    </lineage>
</organism>
<protein>
    <submittedName>
        <fullName evidence="2">Uncharacterized protein</fullName>
    </submittedName>
</protein>
<comment type="caution">
    <text evidence="2">The sequence shown here is derived from an EMBL/GenBank/DDBJ whole genome shotgun (WGS) entry which is preliminary data.</text>
</comment>
<dbReference type="AlphaFoldDB" id="A0A845EGC7"/>
<dbReference type="Proteomes" id="UP000447393">
    <property type="component" value="Unassembled WGS sequence"/>
</dbReference>
<sequence>MPYKVINEFTDTENKGHHYKIGDDYPAGGKRPTAKRIKELSEEHPKYKRAFIEKVDEEKEKTSKAKPSSKQ</sequence>
<evidence type="ECO:0000313" key="2">
    <source>
        <dbReference type="EMBL" id="MYL50258.1"/>
    </source>
</evidence>
<evidence type="ECO:0000313" key="3">
    <source>
        <dbReference type="Proteomes" id="UP000447393"/>
    </source>
</evidence>
<gene>
    <name evidence="2" type="ORF">GLV98_12240</name>
</gene>
<proteinExistence type="predicted"/>
<dbReference type="EMBL" id="WMEZ01000004">
    <property type="protein sequence ID" value="MYL50258.1"/>
    <property type="molecule type" value="Genomic_DNA"/>
</dbReference>
<reference evidence="2 3" key="1">
    <citation type="submission" date="2019-11" db="EMBL/GenBank/DDBJ databases">
        <title>Genome sequences of 17 halophilic strains isolated from different environments.</title>
        <authorList>
            <person name="Furrow R.E."/>
        </authorList>
    </citation>
    <scope>NUCLEOTIDE SEQUENCE [LARGE SCALE GENOMIC DNA]</scope>
    <source>
        <strain evidence="2 3">22505_10_Sand</strain>
    </source>
</reference>
<evidence type="ECO:0000256" key="1">
    <source>
        <dbReference type="SAM" id="MobiDB-lite"/>
    </source>
</evidence>